<organism evidence="1 2">
    <name type="scientific">Melastoma candidum</name>
    <dbReference type="NCBI Taxonomy" id="119954"/>
    <lineage>
        <taxon>Eukaryota</taxon>
        <taxon>Viridiplantae</taxon>
        <taxon>Streptophyta</taxon>
        <taxon>Embryophyta</taxon>
        <taxon>Tracheophyta</taxon>
        <taxon>Spermatophyta</taxon>
        <taxon>Magnoliopsida</taxon>
        <taxon>eudicotyledons</taxon>
        <taxon>Gunneridae</taxon>
        <taxon>Pentapetalae</taxon>
        <taxon>rosids</taxon>
        <taxon>malvids</taxon>
        <taxon>Myrtales</taxon>
        <taxon>Melastomataceae</taxon>
        <taxon>Melastomatoideae</taxon>
        <taxon>Melastomateae</taxon>
        <taxon>Melastoma</taxon>
    </lineage>
</organism>
<reference evidence="2" key="1">
    <citation type="journal article" date="2023" name="Front. Plant Sci.">
        <title>Chromosomal-level genome assembly of Melastoma candidum provides insights into trichome evolution.</title>
        <authorList>
            <person name="Zhong Y."/>
            <person name="Wu W."/>
            <person name="Sun C."/>
            <person name="Zou P."/>
            <person name="Liu Y."/>
            <person name="Dai S."/>
            <person name="Zhou R."/>
        </authorList>
    </citation>
    <scope>NUCLEOTIDE SEQUENCE [LARGE SCALE GENOMIC DNA]</scope>
</reference>
<evidence type="ECO:0000313" key="1">
    <source>
        <dbReference type="EMBL" id="KAI4340704.1"/>
    </source>
</evidence>
<keyword evidence="2" id="KW-1185">Reference proteome</keyword>
<evidence type="ECO:0000313" key="2">
    <source>
        <dbReference type="Proteomes" id="UP001057402"/>
    </source>
</evidence>
<accession>A0ACB9NZ35</accession>
<comment type="caution">
    <text evidence="1">The sequence shown here is derived from an EMBL/GenBank/DDBJ whole genome shotgun (WGS) entry which is preliminary data.</text>
</comment>
<name>A0ACB9NZ35_9MYRT</name>
<gene>
    <name evidence="1" type="ORF">MLD38_025514</name>
</gene>
<dbReference type="Proteomes" id="UP001057402">
    <property type="component" value="Chromosome 7"/>
</dbReference>
<proteinExistence type="predicted"/>
<dbReference type="EMBL" id="CM042886">
    <property type="protein sequence ID" value="KAI4340704.1"/>
    <property type="molecule type" value="Genomic_DNA"/>
</dbReference>
<protein>
    <submittedName>
        <fullName evidence="1">Uncharacterized protein</fullName>
    </submittedName>
</protein>
<sequence length="81" mass="9597">MSLPLTKANHFDCFVQSDSECQTLQPGIWYYKIVEADHIYFVISRERAGVQFDLMYDTIFECCRKHVFRKTPPTLPNQIHQ</sequence>